<gene>
    <name evidence="1" type="ORF">V1478_009623</name>
</gene>
<sequence length="126" mass="14969">MLRTSNEIYLHFRSIRIYDYVLFTTSQNNNYLSTQNSQFITIVQERLKASLYRYLIIKKRNDISIVQIVQKSNIRFSIILSLSLNLFRSSFALINLLYSRSFLISIIHLRHLTLDEKKKIICSNDC</sequence>
<name>A0ABD2AQH6_VESSQ</name>
<proteinExistence type="predicted"/>
<dbReference type="Proteomes" id="UP001607302">
    <property type="component" value="Unassembled WGS sequence"/>
</dbReference>
<protein>
    <recommendedName>
        <fullName evidence="3">Transmembrane protein</fullName>
    </recommendedName>
</protein>
<reference evidence="1 2" key="1">
    <citation type="journal article" date="2024" name="Ann. Entomol. Soc. Am.">
        <title>Genomic analyses of the southern and eastern yellowjacket wasps (Hymenoptera: Vespidae) reveal evolutionary signatures of social life.</title>
        <authorList>
            <person name="Catto M.A."/>
            <person name="Caine P.B."/>
            <person name="Orr S.E."/>
            <person name="Hunt B.G."/>
            <person name="Goodisman M.A.D."/>
        </authorList>
    </citation>
    <scope>NUCLEOTIDE SEQUENCE [LARGE SCALE GENOMIC DNA]</scope>
    <source>
        <strain evidence="1">233</strain>
        <tissue evidence="1">Head and thorax</tissue>
    </source>
</reference>
<keyword evidence="2" id="KW-1185">Reference proteome</keyword>
<accession>A0ABD2AQH6</accession>
<evidence type="ECO:0000313" key="1">
    <source>
        <dbReference type="EMBL" id="KAL2722760.1"/>
    </source>
</evidence>
<evidence type="ECO:0000313" key="2">
    <source>
        <dbReference type="Proteomes" id="UP001607302"/>
    </source>
</evidence>
<dbReference type="AlphaFoldDB" id="A0ABD2AQH6"/>
<dbReference type="EMBL" id="JAUDFV010000141">
    <property type="protein sequence ID" value="KAL2722760.1"/>
    <property type="molecule type" value="Genomic_DNA"/>
</dbReference>
<organism evidence="1 2">
    <name type="scientific">Vespula squamosa</name>
    <name type="common">Southern yellow jacket</name>
    <name type="synonym">Wasp</name>
    <dbReference type="NCBI Taxonomy" id="30214"/>
    <lineage>
        <taxon>Eukaryota</taxon>
        <taxon>Metazoa</taxon>
        <taxon>Ecdysozoa</taxon>
        <taxon>Arthropoda</taxon>
        <taxon>Hexapoda</taxon>
        <taxon>Insecta</taxon>
        <taxon>Pterygota</taxon>
        <taxon>Neoptera</taxon>
        <taxon>Endopterygota</taxon>
        <taxon>Hymenoptera</taxon>
        <taxon>Apocrita</taxon>
        <taxon>Aculeata</taxon>
        <taxon>Vespoidea</taxon>
        <taxon>Vespidae</taxon>
        <taxon>Vespinae</taxon>
        <taxon>Vespula</taxon>
    </lineage>
</organism>
<comment type="caution">
    <text evidence="1">The sequence shown here is derived from an EMBL/GenBank/DDBJ whole genome shotgun (WGS) entry which is preliminary data.</text>
</comment>
<evidence type="ECO:0008006" key="3">
    <source>
        <dbReference type="Google" id="ProtNLM"/>
    </source>
</evidence>